<evidence type="ECO:0000313" key="2">
    <source>
        <dbReference type="Proteomes" id="UP000654279"/>
    </source>
</evidence>
<dbReference type="AlphaFoldDB" id="A0A926HML7"/>
<dbReference type="EMBL" id="JACRSO010000004">
    <property type="protein sequence ID" value="MBC8529684.1"/>
    <property type="molecule type" value="Genomic_DNA"/>
</dbReference>
<name>A0A926HML7_9FIRM</name>
<comment type="caution">
    <text evidence="1">The sequence shown here is derived from an EMBL/GenBank/DDBJ whole genome shotgun (WGS) entry which is preliminary data.</text>
</comment>
<dbReference type="RefSeq" id="WP_249285509.1">
    <property type="nucleotide sequence ID" value="NZ_JACRSO010000004.1"/>
</dbReference>
<evidence type="ECO:0000313" key="1">
    <source>
        <dbReference type="EMBL" id="MBC8529684.1"/>
    </source>
</evidence>
<accession>A0A926HML7</accession>
<gene>
    <name evidence="1" type="ORF">H8699_09615</name>
</gene>
<protein>
    <submittedName>
        <fullName evidence="1">Uncharacterized protein</fullName>
    </submittedName>
</protein>
<organism evidence="1 2">
    <name type="scientific">Luoshenia tenuis</name>
    <dbReference type="NCBI Taxonomy" id="2763654"/>
    <lineage>
        <taxon>Bacteria</taxon>
        <taxon>Bacillati</taxon>
        <taxon>Bacillota</taxon>
        <taxon>Clostridia</taxon>
        <taxon>Christensenellales</taxon>
        <taxon>Christensenellaceae</taxon>
        <taxon>Luoshenia</taxon>
    </lineage>
</organism>
<reference evidence="1" key="1">
    <citation type="submission" date="2020-08" db="EMBL/GenBank/DDBJ databases">
        <title>Genome public.</title>
        <authorList>
            <person name="Liu C."/>
            <person name="Sun Q."/>
        </authorList>
    </citation>
    <scope>NUCLEOTIDE SEQUENCE</scope>
    <source>
        <strain evidence="1">NSJ-44</strain>
    </source>
</reference>
<sequence>MSDKLSPLLALVKEEFPLANDGECKCLLLALTDFSMYLSILRDCAGPKEPDIPRLLRAVEAAAAACEKELSRG</sequence>
<dbReference type="Proteomes" id="UP000654279">
    <property type="component" value="Unassembled WGS sequence"/>
</dbReference>
<keyword evidence="2" id="KW-1185">Reference proteome</keyword>
<proteinExistence type="predicted"/>